<gene>
    <name evidence="2" type="ORF">FGIG_00876</name>
</gene>
<protein>
    <submittedName>
        <fullName evidence="2">Uncharacterized protein</fullName>
    </submittedName>
</protein>
<reference evidence="2 3" key="1">
    <citation type="submission" date="2019-04" db="EMBL/GenBank/DDBJ databases">
        <title>Annotation for the trematode Fasciola gigantica.</title>
        <authorList>
            <person name="Choi Y.-J."/>
        </authorList>
    </citation>
    <scope>NUCLEOTIDE SEQUENCE [LARGE SCALE GENOMIC DNA]</scope>
    <source>
        <strain evidence="2">Uganda_cow_1</strain>
    </source>
</reference>
<organism evidence="2 3">
    <name type="scientific">Fasciola gigantica</name>
    <name type="common">Giant liver fluke</name>
    <dbReference type="NCBI Taxonomy" id="46835"/>
    <lineage>
        <taxon>Eukaryota</taxon>
        <taxon>Metazoa</taxon>
        <taxon>Spiralia</taxon>
        <taxon>Lophotrochozoa</taxon>
        <taxon>Platyhelminthes</taxon>
        <taxon>Trematoda</taxon>
        <taxon>Digenea</taxon>
        <taxon>Plagiorchiida</taxon>
        <taxon>Echinostomata</taxon>
        <taxon>Echinostomatoidea</taxon>
        <taxon>Fasciolidae</taxon>
        <taxon>Fasciola</taxon>
    </lineage>
</organism>
<keyword evidence="3" id="KW-1185">Reference proteome</keyword>
<dbReference type="AlphaFoldDB" id="A0A504YV80"/>
<accession>A0A504YV80</accession>
<name>A0A504YV80_FASGI</name>
<dbReference type="EMBL" id="SUNJ01002585">
    <property type="protein sequence ID" value="TPP65862.1"/>
    <property type="molecule type" value="Genomic_DNA"/>
</dbReference>
<proteinExistence type="predicted"/>
<dbReference type="Proteomes" id="UP000316759">
    <property type="component" value="Unassembled WGS sequence"/>
</dbReference>
<evidence type="ECO:0000256" key="1">
    <source>
        <dbReference type="SAM" id="MobiDB-lite"/>
    </source>
</evidence>
<sequence length="117" mass="12892">MARLAAALEKKPNANTDDDTETEKPSGTVIRRMLLLEKSKFKPPLVTADITTSKSETHLQRALVPVISELGGLRIVSWTTLAADGHFGVPAPWKVDHIDLFNNFPSAPKHLRVGRKI</sequence>
<evidence type="ECO:0000313" key="3">
    <source>
        <dbReference type="Proteomes" id="UP000316759"/>
    </source>
</evidence>
<comment type="caution">
    <text evidence="2">The sequence shown here is derived from an EMBL/GenBank/DDBJ whole genome shotgun (WGS) entry which is preliminary data.</text>
</comment>
<evidence type="ECO:0000313" key="2">
    <source>
        <dbReference type="EMBL" id="TPP65862.1"/>
    </source>
</evidence>
<feature type="region of interest" description="Disordered" evidence="1">
    <location>
        <begin position="1"/>
        <end position="26"/>
    </location>
</feature>